<name>A0A9P9AWB5_9HYPO</name>
<comment type="caution">
    <text evidence="2">The sequence shown here is derived from an EMBL/GenBank/DDBJ whole genome shotgun (WGS) entry which is preliminary data.</text>
</comment>
<feature type="region of interest" description="Disordered" evidence="1">
    <location>
        <begin position="1"/>
        <end position="23"/>
    </location>
</feature>
<proteinExistence type="predicted"/>
<feature type="compositionally biased region" description="Polar residues" evidence="1">
    <location>
        <begin position="195"/>
        <end position="204"/>
    </location>
</feature>
<sequence length="581" mass="63928">MQTLNPSSLAPAMPPAAPHPAQDRVHEVFELRPEQVPPIAELRLTLDYQISSDQERANLWRAIEAYPADFPSFNGLAGTQPVRWRKRSHQIALLDMANSFLEKEFCLVSLVPSDASNNQRMTTMELMTRTLIQIFWRLNSENCQTQPKEGKPEQPQNQSLAATSSTMGGFRDCTLPRGDAQEPIDLEDPDWHQGFTASTFSPQAPRSELPTSHPHPRSVTFKPSDQPSTEYDIQATYEGPSGHGQDEPRAPEALMTAPSPSAQVSSSSSRGRATRGNRGKRQASQSGRKSGNSSAKRPRVGVSGGAEANTAPAAASNPDSLVDRPRRMGSLRQRKQTEREGYSNWDEFDFDDSGVEQSLDGNERSRGGSVRHYPSPPANGPLQATESAPPDTTIPTSLVATAQESTSNGTGVDGGPESQTQPVSVGQAVEHEPAVQDVELVIDTIENATEDAPMSKPALTPIVILEYAPQKRQRWDMKRAFARMTLQDVLDELNVQGNFSGLSFELVIQKNSYKWNVSLENEQSFVEAMTWFQQELENAGPARLQTSNEAAIPFMLHIVPKWEDNKQTEVMGGLVDGVFRD</sequence>
<feature type="compositionally biased region" description="Polar residues" evidence="1">
    <location>
        <begin position="154"/>
        <end position="167"/>
    </location>
</feature>
<feature type="compositionally biased region" description="Basic residues" evidence="1">
    <location>
        <begin position="272"/>
        <end position="281"/>
    </location>
</feature>
<evidence type="ECO:0000313" key="2">
    <source>
        <dbReference type="EMBL" id="KAH6900272.1"/>
    </source>
</evidence>
<dbReference type="AlphaFoldDB" id="A0A9P9AWB5"/>
<keyword evidence="3" id="KW-1185">Reference proteome</keyword>
<gene>
    <name evidence="2" type="ORF">B0T10DRAFT_470103</name>
</gene>
<feature type="region of interest" description="Disordered" evidence="1">
    <location>
        <begin position="144"/>
        <end position="426"/>
    </location>
</feature>
<feature type="compositionally biased region" description="Polar residues" evidence="1">
    <location>
        <begin position="221"/>
        <end position="231"/>
    </location>
</feature>
<feature type="compositionally biased region" description="Low complexity" evidence="1">
    <location>
        <begin position="257"/>
        <end position="269"/>
    </location>
</feature>
<feature type="compositionally biased region" description="Polar residues" evidence="1">
    <location>
        <begin position="393"/>
        <end position="410"/>
    </location>
</feature>
<organism evidence="2 3">
    <name type="scientific">Thelonectria olida</name>
    <dbReference type="NCBI Taxonomy" id="1576542"/>
    <lineage>
        <taxon>Eukaryota</taxon>
        <taxon>Fungi</taxon>
        <taxon>Dikarya</taxon>
        <taxon>Ascomycota</taxon>
        <taxon>Pezizomycotina</taxon>
        <taxon>Sordariomycetes</taxon>
        <taxon>Hypocreomycetidae</taxon>
        <taxon>Hypocreales</taxon>
        <taxon>Nectriaceae</taxon>
        <taxon>Thelonectria</taxon>
    </lineage>
</organism>
<evidence type="ECO:0000256" key="1">
    <source>
        <dbReference type="SAM" id="MobiDB-lite"/>
    </source>
</evidence>
<dbReference type="Proteomes" id="UP000777438">
    <property type="component" value="Unassembled WGS sequence"/>
</dbReference>
<dbReference type="EMBL" id="JAGPYM010000001">
    <property type="protein sequence ID" value="KAH6900272.1"/>
    <property type="molecule type" value="Genomic_DNA"/>
</dbReference>
<feature type="compositionally biased region" description="Low complexity" evidence="1">
    <location>
        <begin position="305"/>
        <end position="318"/>
    </location>
</feature>
<feature type="compositionally biased region" description="Polar residues" evidence="1">
    <location>
        <begin position="282"/>
        <end position="295"/>
    </location>
</feature>
<reference evidence="2 3" key="1">
    <citation type="journal article" date="2021" name="Nat. Commun.">
        <title>Genetic determinants of endophytism in the Arabidopsis root mycobiome.</title>
        <authorList>
            <person name="Mesny F."/>
            <person name="Miyauchi S."/>
            <person name="Thiergart T."/>
            <person name="Pickel B."/>
            <person name="Atanasova L."/>
            <person name="Karlsson M."/>
            <person name="Huettel B."/>
            <person name="Barry K.W."/>
            <person name="Haridas S."/>
            <person name="Chen C."/>
            <person name="Bauer D."/>
            <person name="Andreopoulos W."/>
            <person name="Pangilinan J."/>
            <person name="LaButti K."/>
            <person name="Riley R."/>
            <person name="Lipzen A."/>
            <person name="Clum A."/>
            <person name="Drula E."/>
            <person name="Henrissat B."/>
            <person name="Kohler A."/>
            <person name="Grigoriev I.V."/>
            <person name="Martin F.M."/>
            <person name="Hacquard S."/>
        </authorList>
    </citation>
    <scope>NUCLEOTIDE SEQUENCE [LARGE SCALE GENOMIC DNA]</scope>
    <source>
        <strain evidence="2 3">MPI-CAGE-CH-0241</strain>
    </source>
</reference>
<accession>A0A9P9AWB5</accession>
<evidence type="ECO:0000313" key="3">
    <source>
        <dbReference type="Proteomes" id="UP000777438"/>
    </source>
</evidence>
<protein>
    <submittedName>
        <fullName evidence="2">Uncharacterized protein</fullName>
    </submittedName>
</protein>